<evidence type="ECO:0000313" key="3">
    <source>
        <dbReference type="EMBL" id="MCQ4081180.1"/>
    </source>
</evidence>
<feature type="compositionally biased region" description="Polar residues" evidence="1">
    <location>
        <begin position="1"/>
        <end position="11"/>
    </location>
</feature>
<feature type="transmembrane region" description="Helical" evidence="2">
    <location>
        <begin position="208"/>
        <end position="229"/>
    </location>
</feature>
<feature type="region of interest" description="Disordered" evidence="1">
    <location>
        <begin position="1"/>
        <end position="29"/>
    </location>
</feature>
<dbReference type="RefSeq" id="WP_255920081.1">
    <property type="nucleotide sequence ID" value="NZ_JANFNG010000006.1"/>
</dbReference>
<evidence type="ECO:0000256" key="1">
    <source>
        <dbReference type="SAM" id="MobiDB-lite"/>
    </source>
</evidence>
<evidence type="ECO:0000313" key="4">
    <source>
        <dbReference type="Proteomes" id="UP001057702"/>
    </source>
</evidence>
<sequence length="252" mass="26333">MTDPHLSSLTPVRSHIMGAPGLASRPRRRRHPAAAAVRTLIAAAAALGIALDALGAPRAVGLLHLLASPVIEANALVAVVCAAAALRAATGRTTLPAGLTGAAVLYITATALVYHLALGHDHGASAHTGTQTITGSLLHTAVPLAVAADWLLLTPAGRYRLRHSFRWLLYPSAYLAFVLTRGALLTPGTRHRYPYPFLDAGAHGYHRVLLDAMQLGVALWLLALGLVGLDHLRPSRRDGHNAISSPAAGPLE</sequence>
<dbReference type="EMBL" id="JANFNG010000006">
    <property type="protein sequence ID" value="MCQ4081180.1"/>
    <property type="molecule type" value="Genomic_DNA"/>
</dbReference>
<keyword evidence="2" id="KW-0472">Membrane</keyword>
<keyword evidence="2" id="KW-1133">Transmembrane helix</keyword>
<dbReference type="NCBIfam" id="NF038065">
    <property type="entry name" value="Pr6Pr"/>
    <property type="match status" value="1"/>
</dbReference>
<keyword evidence="2" id="KW-0812">Transmembrane</keyword>
<feature type="transmembrane region" description="Helical" evidence="2">
    <location>
        <begin position="98"/>
        <end position="117"/>
    </location>
</feature>
<feature type="transmembrane region" description="Helical" evidence="2">
    <location>
        <begin position="137"/>
        <end position="156"/>
    </location>
</feature>
<feature type="transmembrane region" description="Helical" evidence="2">
    <location>
        <begin position="35"/>
        <end position="56"/>
    </location>
</feature>
<feature type="transmembrane region" description="Helical" evidence="2">
    <location>
        <begin position="62"/>
        <end position="86"/>
    </location>
</feature>
<gene>
    <name evidence="3" type="ORF">NGB36_11350</name>
</gene>
<comment type="caution">
    <text evidence="3">The sequence shown here is derived from an EMBL/GenBank/DDBJ whole genome shotgun (WGS) entry which is preliminary data.</text>
</comment>
<protein>
    <submittedName>
        <fullName evidence="3">Pr6Pr family membrane protein</fullName>
    </submittedName>
</protein>
<dbReference type="InterPro" id="IPR049713">
    <property type="entry name" value="Pr6Pr-like"/>
</dbReference>
<accession>A0ABT1PU14</accession>
<organism evidence="3 4">
    <name type="scientific">Streptomyces humicola</name>
    <dbReference type="NCBI Taxonomy" id="2953240"/>
    <lineage>
        <taxon>Bacteria</taxon>
        <taxon>Bacillati</taxon>
        <taxon>Actinomycetota</taxon>
        <taxon>Actinomycetes</taxon>
        <taxon>Kitasatosporales</taxon>
        <taxon>Streptomycetaceae</taxon>
        <taxon>Streptomyces</taxon>
    </lineage>
</organism>
<dbReference type="Proteomes" id="UP001057702">
    <property type="component" value="Unassembled WGS sequence"/>
</dbReference>
<name>A0ABT1PU14_9ACTN</name>
<reference evidence="3" key="1">
    <citation type="submission" date="2022-06" db="EMBL/GenBank/DDBJ databases">
        <title>Draft genome sequence of Streptomyces sp. RB6PN25 isolated from peat swamp forest in Thailand.</title>
        <authorList>
            <person name="Duangmal K."/>
            <person name="Klaysubun C."/>
        </authorList>
    </citation>
    <scope>NUCLEOTIDE SEQUENCE</scope>
    <source>
        <strain evidence="3">RB6PN25</strain>
    </source>
</reference>
<evidence type="ECO:0000256" key="2">
    <source>
        <dbReference type="SAM" id="Phobius"/>
    </source>
</evidence>
<feature type="transmembrane region" description="Helical" evidence="2">
    <location>
        <begin position="168"/>
        <end position="188"/>
    </location>
</feature>
<proteinExistence type="predicted"/>
<keyword evidence="4" id="KW-1185">Reference proteome</keyword>